<dbReference type="GO" id="GO:0015562">
    <property type="term" value="F:efflux transmembrane transporter activity"/>
    <property type="evidence" value="ECO:0007669"/>
    <property type="project" value="TreeGrafter"/>
</dbReference>
<dbReference type="Proteomes" id="UP000198505">
    <property type="component" value="Unassembled WGS sequence"/>
</dbReference>
<evidence type="ECO:0000256" key="2">
    <source>
        <dbReference type="SAM" id="Coils"/>
    </source>
</evidence>
<dbReference type="GO" id="GO:1990281">
    <property type="term" value="C:efflux pump complex"/>
    <property type="evidence" value="ECO:0007669"/>
    <property type="project" value="TreeGrafter"/>
</dbReference>
<gene>
    <name evidence="4" type="ORF">SAMN04487958_101153</name>
</gene>
<dbReference type="Gene3D" id="2.40.420.20">
    <property type="match status" value="1"/>
</dbReference>
<dbReference type="EMBL" id="FOGS01000001">
    <property type="protein sequence ID" value="SER44863.1"/>
    <property type="molecule type" value="Genomic_DNA"/>
</dbReference>
<organism evidence="4 5">
    <name type="scientific">Vreelandella subterranea</name>
    <dbReference type="NCBI Taxonomy" id="416874"/>
    <lineage>
        <taxon>Bacteria</taxon>
        <taxon>Pseudomonadati</taxon>
        <taxon>Pseudomonadota</taxon>
        <taxon>Gammaproteobacteria</taxon>
        <taxon>Oceanospirillales</taxon>
        <taxon>Halomonadaceae</taxon>
        <taxon>Vreelandella</taxon>
    </lineage>
</organism>
<dbReference type="InterPro" id="IPR058625">
    <property type="entry name" value="MdtA-like_BSH"/>
</dbReference>
<evidence type="ECO:0000313" key="4">
    <source>
        <dbReference type="EMBL" id="SER44863.1"/>
    </source>
</evidence>
<reference evidence="5" key="1">
    <citation type="submission" date="2016-10" db="EMBL/GenBank/DDBJ databases">
        <authorList>
            <person name="Varghese N."/>
            <person name="Submissions S."/>
        </authorList>
    </citation>
    <scope>NUCLEOTIDE SEQUENCE [LARGE SCALE GENOMIC DNA]</scope>
    <source>
        <strain evidence="5">CGMCC 1.6495</strain>
    </source>
</reference>
<dbReference type="Gene3D" id="1.10.287.470">
    <property type="entry name" value="Helix hairpin bin"/>
    <property type="match status" value="1"/>
</dbReference>
<dbReference type="SUPFAM" id="SSF111369">
    <property type="entry name" value="HlyD-like secretion proteins"/>
    <property type="match status" value="1"/>
</dbReference>
<proteinExistence type="inferred from homology"/>
<dbReference type="PANTHER" id="PTHR30469">
    <property type="entry name" value="MULTIDRUG RESISTANCE PROTEIN MDTA"/>
    <property type="match status" value="1"/>
</dbReference>
<accession>A0A1H9PBA9</accession>
<comment type="similarity">
    <text evidence="1">Belongs to the membrane fusion protein (MFP) (TC 8.A.1) family.</text>
</comment>
<name>A0A1H9PBA9_9GAMM</name>
<feature type="coiled-coil region" evidence="2">
    <location>
        <begin position="118"/>
        <end position="176"/>
    </location>
</feature>
<dbReference type="PANTHER" id="PTHR30469:SF20">
    <property type="entry name" value="EFFLUX RND TRANSPORTER PERIPLASMIC ADAPTOR SUBUNIT"/>
    <property type="match status" value="1"/>
</dbReference>
<evidence type="ECO:0000256" key="1">
    <source>
        <dbReference type="ARBA" id="ARBA00009477"/>
    </source>
</evidence>
<protein>
    <submittedName>
        <fullName evidence="4">RND family efflux transporter, MFP subunit</fullName>
    </submittedName>
</protein>
<evidence type="ECO:0000313" key="5">
    <source>
        <dbReference type="Proteomes" id="UP000198505"/>
    </source>
</evidence>
<sequence>MNVSQVYITLCSLGMRRLIVIKELIVPVTFLRWLPVALVLLVLMGCDQPEAQSKEAPRPVKLVTLEAANAGALRQFPARVEATTRSNLSFRMAGELLELNVSPGQQVSKGEVIARIDNRNAQSELDSARSRLELAKANLERMRYTLERGAVSQSRFDEAESEWRAARATFEQAEEQVEHTQLRAPYDGVIAQVPVDNRQIVQVQETVAVIQQPGQLDVVFHLPEQIVQRMPRSNGTPFGDALAYEVSFGNSDKPYLAQLASYTTQASAQSLAYEVTLTLPQPDDITLLDGMSASVRLDLSDLQSDPTTPLWHLPAEAVTYAGDNPEQAQVWRFKAPHGVEPVPVEVGRLTSKGLEVSGDLSAGDRIVAAGAHRLSADTQVTPWEKERGL</sequence>
<dbReference type="STRING" id="416874.SAMN04487958_101153"/>
<dbReference type="InterPro" id="IPR006143">
    <property type="entry name" value="RND_pump_MFP"/>
</dbReference>
<dbReference type="AlphaFoldDB" id="A0A1H9PBA9"/>
<feature type="domain" description="Multidrug resistance protein MdtA-like barrel-sandwich hybrid" evidence="3">
    <location>
        <begin position="91"/>
        <end position="208"/>
    </location>
</feature>
<dbReference type="Gene3D" id="2.40.50.100">
    <property type="match status" value="1"/>
</dbReference>
<keyword evidence="2" id="KW-0175">Coiled coil</keyword>
<dbReference type="NCBIfam" id="TIGR01730">
    <property type="entry name" value="RND_mfp"/>
    <property type="match status" value="1"/>
</dbReference>
<dbReference type="Gene3D" id="2.40.30.170">
    <property type="match status" value="1"/>
</dbReference>
<keyword evidence="5" id="KW-1185">Reference proteome</keyword>
<dbReference type="Pfam" id="PF25917">
    <property type="entry name" value="BSH_RND"/>
    <property type="match status" value="1"/>
</dbReference>
<evidence type="ECO:0000259" key="3">
    <source>
        <dbReference type="Pfam" id="PF25917"/>
    </source>
</evidence>